<dbReference type="Proteomes" id="UP000282184">
    <property type="component" value="Unassembled WGS sequence"/>
</dbReference>
<organism evidence="3 4">
    <name type="scientific">Hymenobacter gummosus</name>
    <dbReference type="NCBI Taxonomy" id="1776032"/>
    <lineage>
        <taxon>Bacteria</taxon>
        <taxon>Pseudomonadati</taxon>
        <taxon>Bacteroidota</taxon>
        <taxon>Cytophagia</taxon>
        <taxon>Cytophagales</taxon>
        <taxon>Hymenobacteraceae</taxon>
        <taxon>Hymenobacter</taxon>
    </lineage>
</organism>
<dbReference type="EMBL" id="RXOF01000013">
    <property type="protein sequence ID" value="RTQ47176.1"/>
    <property type="molecule type" value="Genomic_DNA"/>
</dbReference>
<evidence type="ECO:0000313" key="3">
    <source>
        <dbReference type="EMBL" id="RTQ47176.1"/>
    </source>
</evidence>
<evidence type="ECO:0000256" key="1">
    <source>
        <dbReference type="SAM" id="MobiDB-lite"/>
    </source>
</evidence>
<evidence type="ECO:0000259" key="2">
    <source>
        <dbReference type="Pfam" id="PF07484"/>
    </source>
</evidence>
<sequence length="178" mass="18278">MDAFLGEIRPVGFNYAPANWALCQGQLLPISQYSALFSLLGTMYGGDGKTTFALPNLCGRAAVCAGQGAGLTNYVPGMTLGSENETLQLSQLPAHTHAFAGTVQASSAAGASTQPSGNYFASNGLDQFSEEPGTSKMAPGAIGGASTPAGDGQPHPNMMPYLAVNFAICLNGIYPQRP</sequence>
<dbReference type="InterPro" id="IPR011083">
    <property type="entry name" value="Phage_tail_collar_dom"/>
</dbReference>
<keyword evidence="4" id="KW-1185">Reference proteome</keyword>
<feature type="domain" description="Phage tail collar" evidence="2">
    <location>
        <begin position="6"/>
        <end position="61"/>
    </location>
</feature>
<dbReference type="AlphaFoldDB" id="A0A431TYU3"/>
<feature type="region of interest" description="Disordered" evidence="1">
    <location>
        <begin position="130"/>
        <end position="154"/>
    </location>
</feature>
<comment type="caution">
    <text evidence="3">The sequence shown here is derived from an EMBL/GenBank/DDBJ whole genome shotgun (WGS) entry which is preliminary data.</text>
</comment>
<protein>
    <submittedName>
        <fullName evidence="3">Phage tail protein</fullName>
    </submittedName>
</protein>
<dbReference type="InterPro" id="IPR037053">
    <property type="entry name" value="Phage_tail_collar_dom_sf"/>
</dbReference>
<dbReference type="SUPFAM" id="SSF88874">
    <property type="entry name" value="Receptor-binding domain of short tail fibre protein gp12"/>
    <property type="match status" value="1"/>
</dbReference>
<evidence type="ECO:0000313" key="4">
    <source>
        <dbReference type="Proteomes" id="UP000282184"/>
    </source>
</evidence>
<gene>
    <name evidence="3" type="ORF">EJV47_19980</name>
</gene>
<dbReference type="OrthoDB" id="9810174at2"/>
<accession>A0A431TYU3</accession>
<name>A0A431TYU3_9BACT</name>
<reference evidence="3 4" key="1">
    <citation type="submission" date="2018-12" db="EMBL/GenBank/DDBJ databases">
        <title>Hymenobacter gummosus sp. nov., isolated from a spring.</title>
        <authorList>
            <person name="Nie L."/>
        </authorList>
    </citation>
    <scope>NUCLEOTIDE SEQUENCE [LARGE SCALE GENOMIC DNA]</scope>
    <source>
        <strain evidence="3 4">KCTC 52166</strain>
    </source>
</reference>
<dbReference type="Pfam" id="PF07484">
    <property type="entry name" value="Collar"/>
    <property type="match status" value="1"/>
</dbReference>
<dbReference type="Gene3D" id="3.90.1340.10">
    <property type="entry name" value="Phage tail collar domain"/>
    <property type="match status" value="1"/>
</dbReference>
<dbReference type="RefSeq" id="WP_126694975.1">
    <property type="nucleotide sequence ID" value="NZ_RXOF01000013.1"/>
</dbReference>
<proteinExistence type="predicted"/>